<name>A0A1G8GT03_9RHOO</name>
<dbReference type="InterPro" id="IPR021530">
    <property type="entry name" value="AllH-like"/>
</dbReference>
<evidence type="ECO:0000313" key="1">
    <source>
        <dbReference type="EMBL" id="SDH97502.1"/>
    </source>
</evidence>
<organism evidence="1 2">
    <name type="scientific">Propionivibrio dicarboxylicus</name>
    <dbReference type="NCBI Taxonomy" id="83767"/>
    <lineage>
        <taxon>Bacteria</taxon>
        <taxon>Pseudomonadati</taxon>
        <taxon>Pseudomonadota</taxon>
        <taxon>Betaproteobacteria</taxon>
        <taxon>Rhodocyclales</taxon>
        <taxon>Rhodocyclaceae</taxon>
        <taxon>Propionivibrio</taxon>
    </lineage>
</organism>
<reference evidence="1 2" key="1">
    <citation type="submission" date="2016-10" db="EMBL/GenBank/DDBJ databases">
        <authorList>
            <person name="de Groot N.N."/>
        </authorList>
    </citation>
    <scope>NUCLEOTIDE SEQUENCE [LARGE SCALE GENOMIC DNA]</scope>
    <source>
        <strain evidence="1 2">DSM 5885</strain>
    </source>
</reference>
<proteinExistence type="predicted"/>
<dbReference type="Proteomes" id="UP000198607">
    <property type="component" value="Unassembled WGS sequence"/>
</dbReference>
<dbReference type="EMBL" id="FNCY01000011">
    <property type="protein sequence ID" value="SDH97502.1"/>
    <property type="molecule type" value="Genomic_DNA"/>
</dbReference>
<dbReference type="Pfam" id="PF11392">
    <property type="entry name" value="AllH"/>
    <property type="match status" value="1"/>
</dbReference>
<evidence type="ECO:0000313" key="2">
    <source>
        <dbReference type="Proteomes" id="UP000198607"/>
    </source>
</evidence>
<dbReference type="STRING" id="83767.SAMN05660652_02628"/>
<protein>
    <recommendedName>
        <fullName evidence="3">DUF2877 domain-containing protein</fullName>
    </recommendedName>
</protein>
<gene>
    <name evidence="1" type="ORF">SAMN05660652_02628</name>
</gene>
<accession>A0A1G8GT03</accession>
<sequence>MKSNLLLHTCGDRKTVGRVHSVFARGFNIEFPTQLLYVGGDDAPLSAFGLALPVARLRELLAGVRVGDLVVLKAQQLFIYGHDAVMSIDLAELPTVDLSVPAVACGIDAIAASEVYRQLDALGLERSIGLKVGHGFSDADREHLALLCEADKADFAANSRVVAYFAGRGQGLTPSGDDLLLGFTFALMLFGRYADWNRAVAAGVTPKTTTAISVAYVQAMLMGYVAEHLAALAALIDGGDARAVRQCVDAVTQFGHTSGVDTLFGFFLGLKFLTRSF</sequence>
<dbReference type="RefSeq" id="WP_176785886.1">
    <property type="nucleotide sequence ID" value="NZ_FNCY01000011.1"/>
</dbReference>
<keyword evidence="2" id="KW-1185">Reference proteome</keyword>
<dbReference type="AlphaFoldDB" id="A0A1G8GT03"/>
<evidence type="ECO:0008006" key="3">
    <source>
        <dbReference type="Google" id="ProtNLM"/>
    </source>
</evidence>